<accession>A0A837C448</accession>
<feature type="transmembrane region" description="Helical" evidence="1">
    <location>
        <begin position="55"/>
        <end position="76"/>
    </location>
</feature>
<evidence type="ECO:0000313" key="3">
    <source>
        <dbReference type="Proteomes" id="UP000024900"/>
    </source>
</evidence>
<keyword evidence="1" id="KW-1133">Transmembrane helix</keyword>
<sequence>MRQPPQYCRLKLGNSGKSRVIRSHVEGFRPMIRASGTAGFQGQPATVSSSRLTNAVAASLAVAALSLCLIVTLTVLSTKATMAMGLPV</sequence>
<organism evidence="2 3">
    <name type="scientific">Bradyrhizobium diazoefficiens SEMIA 5080</name>
    <dbReference type="NCBI Taxonomy" id="754504"/>
    <lineage>
        <taxon>Bacteria</taxon>
        <taxon>Pseudomonadati</taxon>
        <taxon>Pseudomonadota</taxon>
        <taxon>Alphaproteobacteria</taxon>
        <taxon>Hyphomicrobiales</taxon>
        <taxon>Nitrobacteraceae</taxon>
        <taxon>Bradyrhizobium</taxon>
    </lineage>
</organism>
<evidence type="ECO:0000313" key="2">
    <source>
        <dbReference type="EMBL" id="KGJ63798.1"/>
    </source>
</evidence>
<name>A0A837C448_9BRAD</name>
<dbReference type="Proteomes" id="UP000024900">
    <property type="component" value="Unassembled WGS sequence"/>
</dbReference>
<gene>
    <name evidence="2" type="ORF">BJA5080_05595</name>
</gene>
<evidence type="ECO:0000256" key="1">
    <source>
        <dbReference type="SAM" id="Phobius"/>
    </source>
</evidence>
<proteinExistence type="predicted"/>
<dbReference type="EMBL" id="ADOU02000008">
    <property type="protein sequence ID" value="KGJ63798.1"/>
    <property type="molecule type" value="Genomic_DNA"/>
</dbReference>
<comment type="caution">
    <text evidence="2">The sequence shown here is derived from an EMBL/GenBank/DDBJ whole genome shotgun (WGS) entry which is preliminary data.</text>
</comment>
<keyword evidence="1" id="KW-0472">Membrane</keyword>
<dbReference type="AlphaFoldDB" id="A0A837C448"/>
<keyword evidence="1" id="KW-0812">Transmembrane</keyword>
<reference evidence="2 3" key="1">
    <citation type="journal article" date="2014" name="BMC Genomics">
        <title>Comparative genomics of Bradyrhizobium japonicum CPAC 15 and Bradyrhizobium diazoefficiens CPAC 7: elite model strains for understanding symbiotic performance with soybean.</title>
        <authorList>
            <person name="Siqueira A.F."/>
            <person name="Ormeno-Orrillo E."/>
            <person name="Souza R.C."/>
            <person name="Rodrigues E.P."/>
            <person name="Almeida L.G."/>
            <person name="Barcellos F.G."/>
            <person name="Batista J.S."/>
            <person name="Nakatami A.S."/>
            <person name="Martinez-Romero E."/>
            <person name="Vasconcelos A.T."/>
            <person name="Hungria M."/>
        </authorList>
    </citation>
    <scope>NUCLEOTIDE SEQUENCE [LARGE SCALE GENOMIC DNA]</scope>
    <source>
        <strain evidence="2 3">SEMIA 5080</strain>
    </source>
</reference>
<protein>
    <submittedName>
        <fullName evidence="2">Uncharacterized protein</fullName>
    </submittedName>
</protein>